<protein>
    <recommendedName>
        <fullName evidence="1">Shieldin complex subunit 2 first OB fold domain-containing protein</fullName>
    </recommendedName>
</protein>
<dbReference type="SUPFAM" id="SSF50249">
    <property type="entry name" value="Nucleic acid-binding proteins"/>
    <property type="match status" value="1"/>
</dbReference>
<dbReference type="Pfam" id="PF21669">
    <property type="entry name" value="SHLD2_OB1"/>
    <property type="match status" value="1"/>
</dbReference>
<evidence type="ECO:0000313" key="3">
    <source>
        <dbReference type="Proteomes" id="UP001439008"/>
    </source>
</evidence>
<feature type="domain" description="Shieldin complex subunit 2 first OB fold" evidence="1">
    <location>
        <begin position="18"/>
        <end position="71"/>
    </location>
</feature>
<evidence type="ECO:0000313" key="2">
    <source>
        <dbReference type="EMBL" id="MES1922808.1"/>
    </source>
</evidence>
<dbReference type="InterPro" id="IPR012340">
    <property type="entry name" value="NA-bd_OB-fold"/>
</dbReference>
<reference evidence="2 3" key="1">
    <citation type="journal article" date="2024" name="BMC Biol.">
        <title>Comparative genomics of Ascetosporea gives new insight into the evolutionary basis for animal parasitism in Rhizaria.</title>
        <authorList>
            <person name="Hiltunen Thoren M."/>
            <person name="Onut-Brannstrom I."/>
            <person name="Alfjorden A."/>
            <person name="Peckova H."/>
            <person name="Swords F."/>
            <person name="Hooper C."/>
            <person name="Holzer A.S."/>
            <person name="Bass D."/>
            <person name="Burki F."/>
        </authorList>
    </citation>
    <scope>NUCLEOTIDE SEQUENCE [LARGE SCALE GENOMIC DNA]</scope>
    <source>
        <strain evidence="2">20-A016</strain>
    </source>
</reference>
<organism evidence="2 3">
    <name type="scientific">Bonamia ostreae</name>
    <dbReference type="NCBI Taxonomy" id="126728"/>
    <lineage>
        <taxon>Eukaryota</taxon>
        <taxon>Sar</taxon>
        <taxon>Rhizaria</taxon>
        <taxon>Endomyxa</taxon>
        <taxon>Ascetosporea</taxon>
        <taxon>Haplosporida</taxon>
        <taxon>Bonamia</taxon>
    </lineage>
</organism>
<gene>
    <name evidence="2" type="ORF">MHBO_004331</name>
</gene>
<comment type="caution">
    <text evidence="2">The sequence shown here is derived from an EMBL/GenBank/DDBJ whole genome shotgun (WGS) entry which is preliminary data.</text>
</comment>
<sequence>MYIFAQFLSIISTLQEEAMRQVFVKEDQVKIKNIFVEDTSEKCKVALWRSAAEEDVRPGDFVEITDVVINVFRNGLVIHVMP</sequence>
<evidence type="ECO:0000259" key="1">
    <source>
        <dbReference type="Pfam" id="PF21669"/>
    </source>
</evidence>
<name>A0ABV2ATT6_9EUKA</name>
<dbReference type="InterPro" id="IPR049507">
    <property type="entry name" value="SHLD2_OB1"/>
</dbReference>
<accession>A0ABV2ATT6</accession>
<dbReference type="EMBL" id="JBDODL010003783">
    <property type="protein sequence ID" value="MES1922808.1"/>
    <property type="molecule type" value="Genomic_DNA"/>
</dbReference>
<dbReference type="Gene3D" id="2.40.50.140">
    <property type="entry name" value="Nucleic acid-binding proteins"/>
    <property type="match status" value="1"/>
</dbReference>
<keyword evidence="3" id="KW-1185">Reference proteome</keyword>
<dbReference type="Proteomes" id="UP001439008">
    <property type="component" value="Unassembled WGS sequence"/>
</dbReference>
<proteinExistence type="predicted"/>